<dbReference type="KEGG" id="loa:LOAG_15047"/>
<dbReference type="AlphaFoldDB" id="A0A1S0THV6"/>
<dbReference type="RefSeq" id="XP_003150587.1">
    <property type="nucleotide sequence ID" value="XM_003150539.1"/>
</dbReference>
<protein>
    <submittedName>
        <fullName evidence="1">Uncharacterized protein</fullName>
    </submittedName>
</protein>
<evidence type="ECO:0000313" key="1">
    <source>
        <dbReference type="EMBL" id="EFO13482.1"/>
    </source>
</evidence>
<name>A0A1S0THV6_LOALO</name>
<reference evidence="1" key="1">
    <citation type="submission" date="2012-04" db="EMBL/GenBank/DDBJ databases">
        <title>The Genome Sequence of Loa loa.</title>
        <authorList>
            <consortium name="The Broad Institute Genome Sequencing Platform"/>
            <consortium name="Broad Institute Genome Sequencing Center for Infectious Disease"/>
            <person name="Nutman T.B."/>
            <person name="Fink D.L."/>
            <person name="Russ C."/>
            <person name="Young S."/>
            <person name="Zeng Q."/>
            <person name="Gargeya S."/>
            <person name="Alvarado L."/>
            <person name="Berlin A."/>
            <person name="Chapman S.B."/>
            <person name="Chen Z."/>
            <person name="Freedman E."/>
            <person name="Gellesch M."/>
            <person name="Goldberg J."/>
            <person name="Griggs A."/>
            <person name="Gujja S."/>
            <person name="Heilman E.R."/>
            <person name="Heiman D."/>
            <person name="Howarth C."/>
            <person name="Mehta T."/>
            <person name="Neiman D."/>
            <person name="Pearson M."/>
            <person name="Roberts A."/>
            <person name="Saif S."/>
            <person name="Shea T."/>
            <person name="Shenoy N."/>
            <person name="Sisk P."/>
            <person name="Stolte C."/>
            <person name="Sykes S."/>
            <person name="White J."/>
            <person name="Yandava C."/>
            <person name="Haas B."/>
            <person name="Henn M.R."/>
            <person name="Nusbaum C."/>
            <person name="Birren B."/>
        </authorList>
    </citation>
    <scope>NUCLEOTIDE SEQUENCE [LARGE SCALE GENOMIC DNA]</scope>
</reference>
<organism evidence="1">
    <name type="scientific">Loa loa</name>
    <name type="common">Eye worm</name>
    <name type="synonym">Filaria loa</name>
    <dbReference type="NCBI Taxonomy" id="7209"/>
    <lineage>
        <taxon>Eukaryota</taxon>
        <taxon>Metazoa</taxon>
        <taxon>Ecdysozoa</taxon>
        <taxon>Nematoda</taxon>
        <taxon>Chromadorea</taxon>
        <taxon>Rhabditida</taxon>
        <taxon>Spirurina</taxon>
        <taxon>Spiruromorpha</taxon>
        <taxon>Filarioidea</taxon>
        <taxon>Onchocercidae</taxon>
        <taxon>Loa</taxon>
    </lineage>
</organism>
<sequence length="51" mass="5876">MIPMKFVQYPINRGLINKGQAVIYGRTVWPLSDVHHTCRFAFEDGIVNNNN</sequence>
<gene>
    <name evidence="1" type="ORF">LOAG_15047</name>
</gene>
<accession>A0A1S0THV6</accession>
<dbReference type="EMBL" id="JH712134">
    <property type="protein sequence ID" value="EFO13482.1"/>
    <property type="molecule type" value="Genomic_DNA"/>
</dbReference>
<dbReference type="GeneID" id="9952532"/>
<dbReference type="CTD" id="9952532"/>
<dbReference type="InParanoid" id="A0A1S0THV6"/>
<proteinExistence type="predicted"/>